<organism evidence="2 3">
    <name type="scientific">Nocardioides jiangxiensis</name>
    <dbReference type="NCBI Taxonomy" id="3064524"/>
    <lineage>
        <taxon>Bacteria</taxon>
        <taxon>Bacillati</taxon>
        <taxon>Actinomycetota</taxon>
        <taxon>Actinomycetes</taxon>
        <taxon>Propionibacteriales</taxon>
        <taxon>Nocardioidaceae</taxon>
        <taxon>Nocardioides</taxon>
    </lineage>
</organism>
<evidence type="ECO:0000313" key="2">
    <source>
        <dbReference type="EMBL" id="MDO7866861.1"/>
    </source>
</evidence>
<protein>
    <submittedName>
        <fullName evidence="2">Uncharacterized protein</fullName>
    </submittedName>
</protein>
<feature type="transmembrane region" description="Helical" evidence="1">
    <location>
        <begin position="40"/>
        <end position="62"/>
    </location>
</feature>
<keyword evidence="1" id="KW-1133">Transmembrane helix</keyword>
<name>A0ABT9AWM9_9ACTN</name>
<proteinExistence type="predicted"/>
<keyword evidence="3" id="KW-1185">Reference proteome</keyword>
<gene>
    <name evidence="2" type="ORF">Q5722_00615</name>
</gene>
<evidence type="ECO:0000313" key="3">
    <source>
        <dbReference type="Proteomes" id="UP001233314"/>
    </source>
</evidence>
<reference evidence="2 3" key="1">
    <citation type="submission" date="2023-07" db="EMBL/GenBank/DDBJ databases">
        <title>Nocardioides sp. nov WY-20 isolated from soil.</title>
        <authorList>
            <person name="Liu B."/>
            <person name="Wan Y."/>
        </authorList>
    </citation>
    <scope>NUCLEOTIDE SEQUENCE [LARGE SCALE GENOMIC DNA]</scope>
    <source>
        <strain evidence="2 3">WY-20</strain>
    </source>
</reference>
<dbReference type="RefSeq" id="WP_305026277.1">
    <property type="nucleotide sequence ID" value="NZ_JAUQTA010000001.1"/>
</dbReference>
<keyword evidence="1" id="KW-0812">Transmembrane</keyword>
<sequence>MATIRERAEAEAWERRRVLRAFVAGDAAPSRGDGPSLWRCLLGGAALAIVLLAGVVMVPSWIHP</sequence>
<comment type="caution">
    <text evidence="2">The sequence shown here is derived from an EMBL/GenBank/DDBJ whole genome shotgun (WGS) entry which is preliminary data.</text>
</comment>
<keyword evidence="1" id="KW-0472">Membrane</keyword>
<accession>A0ABT9AWM9</accession>
<dbReference type="Proteomes" id="UP001233314">
    <property type="component" value="Unassembled WGS sequence"/>
</dbReference>
<evidence type="ECO:0000256" key="1">
    <source>
        <dbReference type="SAM" id="Phobius"/>
    </source>
</evidence>
<dbReference type="EMBL" id="JAUQTA010000001">
    <property type="protein sequence ID" value="MDO7866861.1"/>
    <property type="molecule type" value="Genomic_DNA"/>
</dbReference>